<name>A0ABQ4YB25_9ASTR</name>
<dbReference type="Proteomes" id="UP001151760">
    <property type="component" value="Unassembled WGS sequence"/>
</dbReference>
<protein>
    <submittedName>
        <fullName evidence="1">Uncharacterized protein</fullName>
    </submittedName>
</protein>
<dbReference type="EMBL" id="BQNB010010210">
    <property type="protein sequence ID" value="GJS74155.1"/>
    <property type="molecule type" value="Genomic_DNA"/>
</dbReference>
<proteinExistence type="predicted"/>
<accession>A0ABQ4YB25</accession>
<reference evidence="1" key="1">
    <citation type="journal article" date="2022" name="Int. J. Mol. Sci.">
        <title>Draft Genome of Tanacetum Coccineum: Genomic Comparison of Closely Related Tanacetum-Family Plants.</title>
        <authorList>
            <person name="Yamashiro T."/>
            <person name="Shiraishi A."/>
            <person name="Nakayama K."/>
            <person name="Satake H."/>
        </authorList>
    </citation>
    <scope>NUCLEOTIDE SEQUENCE</scope>
</reference>
<evidence type="ECO:0000313" key="2">
    <source>
        <dbReference type="Proteomes" id="UP001151760"/>
    </source>
</evidence>
<keyword evidence="2" id="KW-1185">Reference proteome</keyword>
<sequence>MAILSEVDSDGQEVEKDVDYSKVKVKSEFSPHKKEIESDGQHEKKDVKGEIEIARAALIQQEIALITKEIELGLWSWDDLNSEGDAVEGVLGVGGDGSNSLKTVDRLSKSDEVGSDNVVRGFKDVKSLSSKRISVSNIVSDNDDMVADGLCCWIGMVWISKSIQSASQGKNAIADCHKAESCDVKKDKSLLLKRRRVYNVVSDDDDSVADDNKVYVADNVVNDKKKSIKRATKGKAIAGCDKVFSDVAHAGNYVKPVDSTVKCDKVVVGNECKSSSTELKSVDAVYKCDKEYEDVPKKHTPSSWQRKIVNRFGCIDLNPENVESLQLIPQQQPGVEEEQLDMQIMPIKDHVDASATLERLSNFKASQKGLEYDNEPTFEEIQKTMLGVGYRKGNGPNQPLESTFLKIGFSRTWRLLMAYISNSLGGNIGSKDQLNYMHQLIAHGLINGVKLDYGGIIFNDLAAKLTNSVCHTSPAYARFISLILEKALGDSYVLYDEIGLKVPIMGNSIFNLDPSLLEVPISSHMVRVCQSEPDSAVVSEDVAGILLCDNVSDGSPSIDTNLNEIVQKSYIYVLGRGSGDQSLKYDCPVNSNQVCNYQNNVALFQEVVVGDTTVPTRSGENLKDGCLVNSNEVHNYQNNGGDQSLKDGCDANSNKNNGGDENLKDGCHVNSNEVCNYHNDRVSFLEVQTKSNLFSIMVSKQVSLAQSFENLIHEGDDIMNVDCDDEYHIRLLSNQVTSLVNEQVNLKDMVNKLITSPVPSTETFVAKVVKCVNASFSSLTVKIKNGIASGQKEIKDEVNELKKFLSSKSSTYDITKEVIFAIEPELKNIKDHITKIETPSFPSKESLVAEFVKCIETTNSSVSKDVMHLISKQKELSDKVQQLRDSSLLKTSTKYISKAVFAFIKPELKTFVQSVTDLFSKTKVNIHVPEDFTMVSERMKQHSDNILSILNTVSTITQRPVQLSPEFASLPAKIQELCSTMNDIVNFKVEISNLATKTQENISTFKEFCEYFSNLQNSVNVFKNLVEESIPTKKEREEDQQLLDVISLDQGIIKGKISKIAECMLLLVKWAKSICVDDSASIAKTIVAYEEAPLKQAEFDKDFTELPLDPESNVIPASTIQEPTSSVLSEDVCHERPQTETSSHVVVAEIHTTYAQKEGKQHIVAESSNKNDEICDNVTANPTSSDGSLSHKPDDIFRYEAGGVEHVMTSEEIAKQKEDEEIIKRKNEENKASYAEVLRVIEEEARSLQIQKNSAIRAEEDKQLQIKFKNRKLLYKAVNPQCRFLPQKITVVDILSRKGPISIMVFREGSLNFKVHNPLNLREFNYDEWMEIKKCMVTKTSKQAKIILDNIEYRVKELSEIEKSLGLVSGVPLSELDPMIEYHGLLNKRKLDDIEKEGSFVSGMDCDLSIPLELVNKDLADGQVLYEPEFGMFFKNRYRDSHVMSAEKEFIRLVEVAIEEKNVEYPAHKRIKLERMDIM</sequence>
<organism evidence="1 2">
    <name type="scientific">Tanacetum coccineum</name>
    <dbReference type="NCBI Taxonomy" id="301880"/>
    <lineage>
        <taxon>Eukaryota</taxon>
        <taxon>Viridiplantae</taxon>
        <taxon>Streptophyta</taxon>
        <taxon>Embryophyta</taxon>
        <taxon>Tracheophyta</taxon>
        <taxon>Spermatophyta</taxon>
        <taxon>Magnoliopsida</taxon>
        <taxon>eudicotyledons</taxon>
        <taxon>Gunneridae</taxon>
        <taxon>Pentapetalae</taxon>
        <taxon>asterids</taxon>
        <taxon>campanulids</taxon>
        <taxon>Asterales</taxon>
        <taxon>Asteraceae</taxon>
        <taxon>Asteroideae</taxon>
        <taxon>Anthemideae</taxon>
        <taxon>Anthemidinae</taxon>
        <taxon>Tanacetum</taxon>
    </lineage>
</organism>
<gene>
    <name evidence="1" type="ORF">Tco_0706996</name>
</gene>
<evidence type="ECO:0000313" key="1">
    <source>
        <dbReference type="EMBL" id="GJS74155.1"/>
    </source>
</evidence>
<comment type="caution">
    <text evidence="1">The sequence shown here is derived from an EMBL/GenBank/DDBJ whole genome shotgun (WGS) entry which is preliminary data.</text>
</comment>
<reference evidence="1" key="2">
    <citation type="submission" date="2022-01" db="EMBL/GenBank/DDBJ databases">
        <authorList>
            <person name="Yamashiro T."/>
            <person name="Shiraishi A."/>
            <person name="Satake H."/>
            <person name="Nakayama K."/>
        </authorList>
    </citation>
    <scope>NUCLEOTIDE SEQUENCE</scope>
</reference>